<dbReference type="InterPro" id="IPR027417">
    <property type="entry name" value="P-loop_NTPase"/>
</dbReference>
<evidence type="ECO:0000259" key="1">
    <source>
        <dbReference type="Pfam" id="PF09848"/>
    </source>
</evidence>
<evidence type="ECO:0000313" key="2">
    <source>
        <dbReference type="EMBL" id="QEA42669.1"/>
    </source>
</evidence>
<dbReference type="AlphaFoldDB" id="A0A5B8T0G5"/>
<sequence length="526" mass="60429">MVKLNNLLSIVDTFEHIGQNDTEFWNSFREMQQIEIHRENEFKSLSQMVKEFLDSGYQRPYIFEDWIVGYELPQISQEIDLVKISDDKNSIVDIELKYDWPEYNKEKELSGKKRVQCQQKAVKHYLRMFDNVSVFTFVASESKFFQVIDDNTLIEVSVTNVIEAVPRPKKTGNYKTEAEIAKQNKEAFDKEEYFEKMLMPENFLVSPYNQPLRFLSNKYLLTQEQFDKIGNLLTKTVDFKKKGVFSISGVAGSGKTLMAFDVLKKAQDLGKKSVLILAAKENKGILQLRENGTSVYGVKSLKNILLSNDYEVVIIDETQRIYGDTLIALEKQNDKTVIPFFDAAQVLGQKDSEGGAAEFLETKKIATLGTKIRTNTSLANFIHGIFNKYDKKAGRKIVDKDKIKIEYFTKAENAKIFLSQYSKEFQILNLTASKYNVTHVDNINVSSAEALNTHDVIGQEFENVALIVDKMFVYGKNGKPVLCKSSQTPYFSDKMWIMNFTRAKNKLMLIIVDNEPLLRRSVELLK</sequence>
<name>A0A5B8T0G5_LEUPS</name>
<dbReference type="Pfam" id="PF09848">
    <property type="entry name" value="SLFN-g3_helicase"/>
    <property type="match status" value="1"/>
</dbReference>
<reference evidence="2 3" key="1">
    <citation type="submission" date="2019-06" db="EMBL/GenBank/DDBJ databases">
        <title>Genome analyses of bacteria isolated from kimchi.</title>
        <authorList>
            <person name="Lee S."/>
            <person name="Ahn S."/>
            <person name="Roh S."/>
        </authorList>
    </citation>
    <scope>NUCLEOTIDE SEQUENCE [LARGE SCALE GENOMIC DNA]</scope>
    <source>
        <strain evidence="2 3">CBA3630</strain>
    </source>
</reference>
<dbReference type="RefSeq" id="WP_147651825.1">
    <property type="nucleotide sequence ID" value="NZ_CP042383.1"/>
</dbReference>
<organism evidence="2 3">
    <name type="scientific">Leuconostoc pseudomesenteroides</name>
    <dbReference type="NCBI Taxonomy" id="33968"/>
    <lineage>
        <taxon>Bacteria</taxon>
        <taxon>Bacillati</taxon>
        <taxon>Bacillota</taxon>
        <taxon>Bacilli</taxon>
        <taxon>Lactobacillales</taxon>
        <taxon>Lactobacillaceae</taxon>
        <taxon>Leuconostoc</taxon>
    </lineage>
</organism>
<feature type="domain" description="Schlafen group 3-like DNA/RNA helicase" evidence="1">
    <location>
        <begin position="243"/>
        <end position="433"/>
    </location>
</feature>
<dbReference type="Gene3D" id="3.40.50.300">
    <property type="entry name" value="P-loop containing nucleotide triphosphate hydrolases"/>
    <property type="match status" value="1"/>
</dbReference>
<proteinExistence type="predicted"/>
<accession>A0A5B8T0G5</accession>
<gene>
    <name evidence="2" type="ORF">FGL85_09240</name>
</gene>
<evidence type="ECO:0000313" key="3">
    <source>
        <dbReference type="Proteomes" id="UP000321296"/>
    </source>
</evidence>
<dbReference type="InterPro" id="IPR018647">
    <property type="entry name" value="SLFN_3-like_DNA/RNA_helicase"/>
</dbReference>
<dbReference type="KEGG" id="lpse:FGL85_09240"/>
<dbReference type="SUPFAM" id="SSF52540">
    <property type="entry name" value="P-loop containing nucleoside triphosphate hydrolases"/>
    <property type="match status" value="1"/>
</dbReference>
<protein>
    <submittedName>
        <fullName evidence="2">DUF2075 domain-containing protein</fullName>
    </submittedName>
</protein>
<dbReference type="Proteomes" id="UP000321296">
    <property type="component" value="Chromosome"/>
</dbReference>
<dbReference type="EMBL" id="CP042383">
    <property type="protein sequence ID" value="QEA42669.1"/>
    <property type="molecule type" value="Genomic_DNA"/>
</dbReference>